<reference evidence="2" key="1">
    <citation type="submission" date="2019-08" db="EMBL/GenBank/DDBJ databases">
        <authorList>
            <person name="Kucharzyk K."/>
            <person name="Murdoch R.W."/>
            <person name="Higgins S."/>
            <person name="Loffler F."/>
        </authorList>
    </citation>
    <scope>NUCLEOTIDE SEQUENCE</scope>
</reference>
<comment type="caution">
    <text evidence="2">The sequence shown here is derived from an EMBL/GenBank/DDBJ whole genome shotgun (WGS) entry which is preliminary data.</text>
</comment>
<feature type="compositionally biased region" description="Low complexity" evidence="1">
    <location>
        <begin position="328"/>
        <end position="337"/>
    </location>
</feature>
<feature type="compositionally biased region" description="Basic residues" evidence="1">
    <location>
        <begin position="300"/>
        <end position="314"/>
    </location>
</feature>
<gene>
    <name evidence="2" type="ORF">SDC9_92197</name>
</gene>
<feature type="region of interest" description="Disordered" evidence="1">
    <location>
        <begin position="288"/>
        <end position="350"/>
    </location>
</feature>
<dbReference type="EMBL" id="VSSQ01010901">
    <property type="protein sequence ID" value="MPM45510.1"/>
    <property type="molecule type" value="Genomic_DNA"/>
</dbReference>
<protein>
    <submittedName>
        <fullName evidence="2">Uncharacterized protein</fullName>
    </submittedName>
</protein>
<sequence>MRDLGVGQSVAHTGGDGLDFRHQALGQFHQFGVFDHPAGADFAGDDADGVERNVPEQLFPARLNDVRRRFGADAAALETPGPLCQRRRGRPGRIVADFQRSPAGVLDSAGGFRPGDADIGDGAQQRIVRKSAVNDLFHADAVLNQENSGIRPDHRLQQRHRIDIGQDFGAEHHPVGMAGEFLRPVYDLRMEGEIARDAGHLNAVFPDEFAIVPDHRGHLYQFVGPGPARKITADAAGADQQNRWNLSHDENPPLSVINRGVFRYFPGPASPPAPAPCGADCPASGPTPLRACPVPPPGRAPRRKRLPIRRRGRPMLRTAELPECSVGARVSPPASRVSRARSESRNNLRR</sequence>
<feature type="compositionally biased region" description="Basic and acidic residues" evidence="1">
    <location>
        <begin position="340"/>
        <end position="350"/>
    </location>
</feature>
<dbReference type="AlphaFoldDB" id="A0A644ZX06"/>
<evidence type="ECO:0000256" key="1">
    <source>
        <dbReference type="SAM" id="MobiDB-lite"/>
    </source>
</evidence>
<proteinExistence type="predicted"/>
<organism evidence="2">
    <name type="scientific">bioreactor metagenome</name>
    <dbReference type="NCBI Taxonomy" id="1076179"/>
    <lineage>
        <taxon>unclassified sequences</taxon>
        <taxon>metagenomes</taxon>
        <taxon>ecological metagenomes</taxon>
    </lineage>
</organism>
<evidence type="ECO:0000313" key="2">
    <source>
        <dbReference type="EMBL" id="MPM45510.1"/>
    </source>
</evidence>
<accession>A0A644ZX06</accession>
<name>A0A644ZX06_9ZZZZ</name>